<accession>A0ACA9N442</accession>
<gene>
    <name evidence="1" type="ORF">ACOLOM_LOCUS7192</name>
</gene>
<protein>
    <submittedName>
        <fullName evidence="1">11882_t:CDS:1</fullName>
    </submittedName>
</protein>
<comment type="caution">
    <text evidence="1">The sequence shown here is derived from an EMBL/GenBank/DDBJ whole genome shotgun (WGS) entry which is preliminary data.</text>
</comment>
<feature type="non-terminal residue" evidence="1">
    <location>
        <position position="1"/>
    </location>
</feature>
<proteinExistence type="predicted"/>
<name>A0ACA9N442_9GLOM</name>
<sequence length="123" mass="14599">FIECSDKVFDEFFKTGDDVRTYKPHVEYLLENNIRVMLYHGDADYICNWFGGIDVANQLVWENQVEFNAAPMQCWKVDDKDAGQIRSFGQLWFVKIYESGHEVPFYQPKNSLDLFKRWINNDS</sequence>
<reference evidence="1" key="1">
    <citation type="submission" date="2021-06" db="EMBL/GenBank/DDBJ databases">
        <authorList>
            <person name="Kallberg Y."/>
            <person name="Tangrot J."/>
            <person name="Rosling A."/>
        </authorList>
    </citation>
    <scope>NUCLEOTIDE SEQUENCE</scope>
    <source>
        <strain evidence="1">CL356</strain>
    </source>
</reference>
<dbReference type="EMBL" id="CAJVPT010016117">
    <property type="protein sequence ID" value="CAG8616646.1"/>
    <property type="molecule type" value="Genomic_DNA"/>
</dbReference>
<organism evidence="1 2">
    <name type="scientific">Acaulospora colombiana</name>
    <dbReference type="NCBI Taxonomy" id="27376"/>
    <lineage>
        <taxon>Eukaryota</taxon>
        <taxon>Fungi</taxon>
        <taxon>Fungi incertae sedis</taxon>
        <taxon>Mucoromycota</taxon>
        <taxon>Glomeromycotina</taxon>
        <taxon>Glomeromycetes</taxon>
        <taxon>Diversisporales</taxon>
        <taxon>Acaulosporaceae</taxon>
        <taxon>Acaulospora</taxon>
    </lineage>
</organism>
<dbReference type="Proteomes" id="UP000789525">
    <property type="component" value="Unassembled WGS sequence"/>
</dbReference>
<evidence type="ECO:0000313" key="1">
    <source>
        <dbReference type="EMBL" id="CAG8616646.1"/>
    </source>
</evidence>
<evidence type="ECO:0000313" key="2">
    <source>
        <dbReference type="Proteomes" id="UP000789525"/>
    </source>
</evidence>
<keyword evidence="2" id="KW-1185">Reference proteome</keyword>